<organism evidence="2 3">
    <name type="scientific">Roseimaritima ulvae</name>
    <dbReference type="NCBI Taxonomy" id="980254"/>
    <lineage>
        <taxon>Bacteria</taxon>
        <taxon>Pseudomonadati</taxon>
        <taxon>Planctomycetota</taxon>
        <taxon>Planctomycetia</taxon>
        <taxon>Pirellulales</taxon>
        <taxon>Pirellulaceae</taxon>
        <taxon>Roseimaritima</taxon>
    </lineage>
</organism>
<evidence type="ECO:0000256" key="1">
    <source>
        <dbReference type="SAM" id="Phobius"/>
    </source>
</evidence>
<dbReference type="KEGG" id="rul:UC8_06840"/>
<sequence length="338" mass="37047">MKKKRPPLPWQRETLRRAAAWHVAKLLGMVACAAVLCVVIERFADHARWIGAGVKQQLSSGCVILGLALVAMYVSLSALWGVLGTGSWWLRMTGIWLIFHLAIIASVQAAAALGLSDPMSWRVKLAYVAGTSYALTGQVLVFMFLTWLLKAMRWRLIYLHDPASYPHPREGATLTTERSGSTLLSNRLSLLDLLILTTLIAAYLGAWKPLMTTLPDDTFFGPGFLFVVVIAGLSMGAIATLVVFLLTCVTMQDRWGKRVQLAVHGLLFVGALVTAIAFCWFFAEPEQYAAVGIGLATLLGVQLLLYGLHRKPSPQFRFRLVIIKKPSRLIGGSNAKAS</sequence>
<feature type="transmembrane region" description="Helical" evidence="1">
    <location>
        <begin position="261"/>
        <end position="283"/>
    </location>
</feature>
<feature type="transmembrane region" description="Helical" evidence="1">
    <location>
        <begin position="127"/>
        <end position="149"/>
    </location>
</feature>
<feature type="transmembrane region" description="Helical" evidence="1">
    <location>
        <begin position="289"/>
        <end position="308"/>
    </location>
</feature>
<proteinExistence type="predicted"/>
<feature type="transmembrane region" description="Helical" evidence="1">
    <location>
        <begin position="188"/>
        <end position="207"/>
    </location>
</feature>
<evidence type="ECO:0000313" key="3">
    <source>
        <dbReference type="Proteomes" id="UP000325286"/>
    </source>
</evidence>
<dbReference type="AlphaFoldDB" id="A0A5B9QNY7"/>
<dbReference type="EMBL" id="CP042914">
    <property type="protein sequence ID" value="QEG38726.1"/>
    <property type="molecule type" value="Genomic_DNA"/>
</dbReference>
<feature type="transmembrane region" description="Helical" evidence="1">
    <location>
        <begin position="21"/>
        <end position="43"/>
    </location>
</feature>
<keyword evidence="1" id="KW-0812">Transmembrane</keyword>
<dbReference type="RefSeq" id="WP_068142803.1">
    <property type="nucleotide sequence ID" value="NZ_CP042914.1"/>
</dbReference>
<keyword evidence="1" id="KW-1133">Transmembrane helix</keyword>
<name>A0A5B9QNY7_9BACT</name>
<protein>
    <submittedName>
        <fullName evidence="2">Uncharacterized protein</fullName>
    </submittedName>
</protein>
<feature type="transmembrane region" description="Helical" evidence="1">
    <location>
        <begin position="63"/>
        <end position="83"/>
    </location>
</feature>
<gene>
    <name evidence="2" type="ORF">UC8_06840</name>
</gene>
<evidence type="ECO:0000313" key="2">
    <source>
        <dbReference type="EMBL" id="QEG38726.1"/>
    </source>
</evidence>
<keyword evidence="3" id="KW-1185">Reference proteome</keyword>
<feature type="transmembrane region" description="Helical" evidence="1">
    <location>
        <begin position="219"/>
        <end position="249"/>
    </location>
</feature>
<dbReference type="Proteomes" id="UP000325286">
    <property type="component" value="Chromosome"/>
</dbReference>
<accession>A0A5B9QNY7</accession>
<keyword evidence="1" id="KW-0472">Membrane</keyword>
<reference evidence="2 3" key="1">
    <citation type="submission" date="2019-08" db="EMBL/GenBank/DDBJ databases">
        <title>Deep-cultivation of Planctomycetes and their phenomic and genomic characterization uncovers novel biology.</title>
        <authorList>
            <person name="Wiegand S."/>
            <person name="Jogler M."/>
            <person name="Boedeker C."/>
            <person name="Pinto D."/>
            <person name="Vollmers J."/>
            <person name="Rivas-Marin E."/>
            <person name="Kohn T."/>
            <person name="Peeters S.H."/>
            <person name="Heuer A."/>
            <person name="Rast P."/>
            <person name="Oberbeckmann S."/>
            <person name="Bunk B."/>
            <person name="Jeske O."/>
            <person name="Meyerdierks A."/>
            <person name="Storesund J.E."/>
            <person name="Kallscheuer N."/>
            <person name="Luecker S."/>
            <person name="Lage O.M."/>
            <person name="Pohl T."/>
            <person name="Merkel B.J."/>
            <person name="Hornburger P."/>
            <person name="Mueller R.-W."/>
            <person name="Bruemmer F."/>
            <person name="Labrenz M."/>
            <person name="Spormann A.M."/>
            <person name="Op den Camp H."/>
            <person name="Overmann J."/>
            <person name="Amann R."/>
            <person name="Jetten M.S.M."/>
            <person name="Mascher T."/>
            <person name="Medema M.H."/>
            <person name="Devos D.P."/>
            <person name="Kaster A.-K."/>
            <person name="Ovreas L."/>
            <person name="Rohde M."/>
            <person name="Galperin M.Y."/>
            <person name="Jogler C."/>
        </authorList>
    </citation>
    <scope>NUCLEOTIDE SEQUENCE [LARGE SCALE GENOMIC DNA]</scope>
    <source>
        <strain evidence="2 3">UC8</strain>
    </source>
</reference>
<feature type="transmembrane region" description="Helical" evidence="1">
    <location>
        <begin position="95"/>
        <end position="115"/>
    </location>
</feature>